<feature type="domain" description="HTH araC/xylS-type" evidence="5">
    <location>
        <begin position="145"/>
        <end position="243"/>
    </location>
</feature>
<dbReference type="STRING" id="142588.SAMN04488559_10849"/>
<gene>
    <name evidence="7" type="ORF">SAMN04488559_10849</name>
</gene>
<keyword evidence="1" id="KW-0805">Transcription regulation</keyword>
<dbReference type="SMART" id="SM00342">
    <property type="entry name" value="HTH_ARAC"/>
    <property type="match status" value="1"/>
</dbReference>
<dbReference type="SMART" id="SM00448">
    <property type="entry name" value="REC"/>
    <property type="match status" value="1"/>
</dbReference>
<dbReference type="InterPro" id="IPR011006">
    <property type="entry name" value="CheY-like_superfamily"/>
</dbReference>
<dbReference type="InterPro" id="IPR018060">
    <property type="entry name" value="HTH_AraC"/>
</dbReference>
<dbReference type="GO" id="GO:0000160">
    <property type="term" value="P:phosphorelay signal transduction system"/>
    <property type="evidence" value="ECO:0007669"/>
    <property type="project" value="InterPro"/>
</dbReference>
<feature type="modified residue" description="4-aspartylphosphate" evidence="4">
    <location>
        <position position="55"/>
    </location>
</feature>
<dbReference type="PROSITE" id="PS00041">
    <property type="entry name" value="HTH_ARAC_FAMILY_1"/>
    <property type="match status" value="1"/>
</dbReference>
<dbReference type="GO" id="GO:0043565">
    <property type="term" value="F:sequence-specific DNA binding"/>
    <property type="evidence" value="ECO:0007669"/>
    <property type="project" value="InterPro"/>
</dbReference>
<evidence type="ECO:0000313" key="7">
    <source>
        <dbReference type="EMBL" id="SER86456.1"/>
    </source>
</evidence>
<evidence type="ECO:0000256" key="3">
    <source>
        <dbReference type="ARBA" id="ARBA00023163"/>
    </source>
</evidence>
<dbReference type="GO" id="GO:0003700">
    <property type="term" value="F:DNA-binding transcription factor activity"/>
    <property type="evidence" value="ECO:0007669"/>
    <property type="project" value="InterPro"/>
</dbReference>
<dbReference type="Gene3D" id="1.10.10.60">
    <property type="entry name" value="Homeodomain-like"/>
    <property type="match status" value="2"/>
</dbReference>
<dbReference type="Pfam" id="PF00072">
    <property type="entry name" value="Response_reg"/>
    <property type="match status" value="1"/>
</dbReference>
<feature type="domain" description="Response regulatory" evidence="6">
    <location>
        <begin position="3"/>
        <end position="120"/>
    </location>
</feature>
<keyword evidence="4" id="KW-0597">Phosphoprotein</keyword>
<dbReference type="Gene3D" id="3.40.50.2300">
    <property type="match status" value="1"/>
</dbReference>
<protein>
    <submittedName>
        <fullName evidence="7">Response regulator receiver domain-containing protein</fullName>
    </submittedName>
</protein>
<dbReference type="EMBL" id="FOHA01000008">
    <property type="protein sequence ID" value="SER86456.1"/>
    <property type="molecule type" value="Genomic_DNA"/>
</dbReference>
<dbReference type="SUPFAM" id="SSF52172">
    <property type="entry name" value="CheY-like"/>
    <property type="match status" value="1"/>
</dbReference>
<evidence type="ECO:0000256" key="1">
    <source>
        <dbReference type="ARBA" id="ARBA00023015"/>
    </source>
</evidence>
<evidence type="ECO:0000256" key="2">
    <source>
        <dbReference type="ARBA" id="ARBA00023125"/>
    </source>
</evidence>
<dbReference type="PROSITE" id="PS01124">
    <property type="entry name" value="HTH_ARAC_FAMILY_2"/>
    <property type="match status" value="1"/>
</dbReference>
<dbReference type="InterPro" id="IPR020449">
    <property type="entry name" value="Tscrpt_reg_AraC-type_HTH"/>
</dbReference>
<proteinExistence type="predicted"/>
<keyword evidence="3" id="KW-0804">Transcription</keyword>
<dbReference type="InterPro" id="IPR009057">
    <property type="entry name" value="Homeodomain-like_sf"/>
</dbReference>
<dbReference type="PROSITE" id="PS50110">
    <property type="entry name" value="RESPONSE_REGULATORY"/>
    <property type="match status" value="1"/>
</dbReference>
<dbReference type="OrthoDB" id="342399at2"/>
<dbReference type="PANTHER" id="PTHR43280:SF28">
    <property type="entry name" value="HTH-TYPE TRANSCRIPTIONAL ACTIVATOR RHAS"/>
    <property type="match status" value="1"/>
</dbReference>
<dbReference type="InterPro" id="IPR018062">
    <property type="entry name" value="HTH_AraC-typ_CS"/>
</dbReference>
<reference evidence="7 8" key="1">
    <citation type="submission" date="2016-10" db="EMBL/GenBank/DDBJ databases">
        <authorList>
            <person name="de Groot N.N."/>
        </authorList>
    </citation>
    <scope>NUCLEOTIDE SEQUENCE [LARGE SCALE GENOMIC DNA]</scope>
    <source>
        <strain evidence="7 8">DSM 13760</strain>
    </source>
</reference>
<sequence>MCRLMVVSKNSQDRLFIRQLIDTSFLNIKVLPDASNGQEALEIAEKYLPEVMIIDIDLPDVDGFFIKKKILKLLPNLKTIIFTEKQDFDSVHMALRCGVMDYLVKPLDAKELKLSIDRSVKSLNQVSLMDFGSKKPTKNAKEHVNLMLDYLHEHYHEEINLTTLAAHMHLNRHYVSRFFKEAIGMNFIEYLTNYRIETAKKLLMTTNQSITEVALAVGYIDPTYFSKLFKKEEGMSPHQFRKTFQGNYVPADVRVL</sequence>
<evidence type="ECO:0000313" key="8">
    <source>
        <dbReference type="Proteomes" id="UP000198948"/>
    </source>
</evidence>
<name>A0A1H9SNA0_9LACT</name>
<dbReference type="Proteomes" id="UP000198948">
    <property type="component" value="Unassembled WGS sequence"/>
</dbReference>
<dbReference type="PRINTS" id="PR00032">
    <property type="entry name" value="HTHARAC"/>
</dbReference>
<dbReference type="PANTHER" id="PTHR43280">
    <property type="entry name" value="ARAC-FAMILY TRANSCRIPTIONAL REGULATOR"/>
    <property type="match status" value="1"/>
</dbReference>
<evidence type="ECO:0000259" key="5">
    <source>
        <dbReference type="PROSITE" id="PS01124"/>
    </source>
</evidence>
<evidence type="ECO:0000259" key="6">
    <source>
        <dbReference type="PROSITE" id="PS50110"/>
    </source>
</evidence>
<dbReference type="SUPFAM" id="SSF46689">
    <property type="entry name" value="Homeodomain-like"/>
    <property type="match status" value="2"/>
</dbReference>
<dbReference type="InterPro" id="IPR001789">
    <property type="entry name" value="Sig_transdc_resp-reg_receiver"/>
</dbReference>
<organism evidence="7 8">
    <name type="scientific">Isobaculum melis</name>
    <dbReference type="NCBI Taxonomy" id="142588"/>
    <lineage>
        <taxon>Bacteria</taxon>
        <taxon>Bacillati</taxon>
        <taxon>Bacillota</taxon>
        <taxon>Bacilli</taxon>
        <taxon>Lactobacillales</taxon>
        <taxon>Carnobacteriaceae</taxon>
        <taxon>Isobaculum</taxon>
    </lineage>
</organism>
<keyword evidence="8" id="KW-1185">Reference proteome</keyword>
<keyword evidence="2" id="KW-0238">DNA-binding</keyword>
<dbReference type="RefSeq" id="WP_092652016.1">
    <property type="nucleotide sequence ID" value="NZ_FOHA01000008.1"/>
</dbReference>
<accession>A0A1H9SNA0</accession>
<evidence type="ECO:0000256" key="4">
    <source>
        <dbReference type="PROSITE-ProRule" id="PRU00169"/>
    </source>
</evidence>
<dbReference type="AlphaFoldDB" id="A0A1H9SNA0"/>
<dbReference type="Pfam" id="PF12833">
    <property type="entry name" value="HTH_18"/>
    <property type="match status" value="1"/>
</dbReference>